<evidence type="ECO:0000259" key="7">
    <source>
        <dbReference type="PROSITE" id="PS50850"/>
    </source>
</evidence>
<dbReference type="AlphaFoldDB" id="A0A6P7ZGD6"/>
<gene>
    <name evidence="9" type="primary">LOC115480247</name>
</gene>
<feature type="transmembrane region" description="Helical" evidence="6">
    <location>
        <begin position="375"/>
        <end position="402"/>
    </location>
</feature>
<dbReference type="InParanoid" id="A0A6P7ZGD6"/>
<keyword evidence="8" id="KW-1185">Reference proteome</keyword>
<comment type="subcellular location">
    <subcellularLocation>
        <location evidence="1">Membrane</location>
        <topology evidence="1">Multi-pass membrane protein</topology>
    </subcellularLocation>
</comment>
<dbReference type="FunFam" id="1.20.1250.20:FF:000029">
    <property type="entry name" value="solute carrier family 2, facilitated glucose transporter member 4"/>
    <property type="match status" value="1"/>
</dbReference>
<dbReference type="NCBIfam" id="TIGR00879">
    <property type="entry name" value="SP"/>
    <property type="match status" value="1"/>
</dbReference>
<evidence type="ECO:0000256" key="1">
    <source>
        <dbReference type="ARBA" id="ARBA00004141"/>
    </source>
</evidence>
<dbReference type="GeneID" id="115480247"/>
<dbReference type="OrthoDB" id="8120565at2759"/>
<feature type="transmembrane region" description="Helical" evidence="6">
    <location>
        <begin position="21"/>
        <end position="38"/>
    </location>
</feature>
<evidence type="ECO:0000313" key="9">
    <source>
        <dbReference type="RefSeq" id="XP_030074639.1"/>
    </source>
</evidence>
<dbReference type="Proteomes" id="UP000515156">
    <property type="component" value="Chromosome 11"/>
</dbReference>
<dbReference type="InterPro" id="IPR003663">
    <property type="entry name" value="Sugar/inositol_transpt"/>
</dbReference>
<feature type="domain" description="Major facilitator superfamily (MFS) profile" evidence="7">
    <location>
        <begin position="25"/>
        <end position="468"/>
    </location>
</feature>
<feature type="transmembrane region" description="Helical" evidence="6">
    <location>
        <begin position="282"/>
        <end position="306"/>
    </location>
</feature>
<protein>
    <submittedName>
        <fullName evidence="9">Solute carrier family 2, facilitated glucose transporter member 11-like</fullName>
    </submittedName>
</protein>
<name>A0A6P7ZGD6_9AMPH</name>
<dbReference type="InterPro" id="IPR020846">
    <property type="entry name" value="MFS_dom"/>
</dbReference>
<dbReference type="InterPro" id="IPR005828">
    <property type="entry name" value="MFS_sugar_transport-like"/>
</dbReference>
<feature type="transmembrane region" description="Helical" evidence="6">
    <location>
        <begin position="196"/>
        <end position="217"/>
    </location>
</feature>
<dbReference type="PANTHER" id="PTHR23503">
    <property type="entry name" value="SOLUTE CARRIER FAMILY 2"/>
    <property type="match status" value="1"/>
</dbReference>
<dbReference type="Gene3D" id="1.20.1250.20">
    <property type="entry name" value="MFS general substrate transporter like domains"/>
    <property type="match status" value="1"/>
</dbReference>
<feature type="transmembrane region" description="Helical" evidence="6">
    <location>
        <begin position="414"/>
        <end position="438"/>
    </location>
</feature>
<sequence length="500" mass="55240">MECQALLTGTRSPSKIPSKTLFLAFCATGIGGSFQYGYNTSIINAPTKPIQKFINESWNSHYSSELDENLLTLLWSTIASVFTLGGLLGSHVGGYMAIKVGRKGALLMNNTIALLASLVMGISYPTGLFELLIVGRFLIGINAGIGICVQPLYLGEIAPKHLRGAMAVGSSIFLTGGILAGQIVGLRELLGGEMYWPVLLSTSWIPAAVQLLTLPWFPESPRYLLIDRQEEEKCSKALKAFQGLARYQAEMEDMQKESLALHGEKPKKSWELFTDRTVRWQLVTVILISAAQQLSGINAIYFYAGYIFTQAGIPAENIPYVTLGTGACECITALTCGLLIDFVGRRVLIIGGYTLMAFWCIVLTLTLTYQDIYAWVPYISMAAIFAFILSFGLGPGGVTVTLTAELFMQTLRPAAYVIGGTMGWLSFFIVGMLFPFIVNGLQQYCFLVFLVECCLIATFLFFVIPETKNKSFLEINQEFKHFKFGRRKTNQDDRQIDERV</sequence>
<dbReference type="SUPFAM" id="SSF103473">
    <property type="entry name" value="MFS general substrate transporter"/>
    <property type="match status" value="1"/>
</dbReference>
<dbReference type="GO" id="GO:0046323">
    <property type="term" value="P:D-glucose import"/>
    <property type="evidence" value="ECO:0007669"/>
    <property type="project" value="TreeGrafter"/>
</dbReference>
<evidence type="ECO:0000256" key="6">
    <source>
        <dbReference type="SAM" id="Phobius"/>
    </source>
</evidence>
<feature type="transmembrane region" description="Helical" evidence="6">
    <location>
        <begin position="347"/>
        <end position="369"/>
    </location>
</feature>
<proteinExistence type="inferred from homology"/>
<feature type="transmembrane region" description="Helical" evidence="6">
    <location>
        <begin position="105"/>
        <end position="125"/>
    </location>
</feature>
<dbReference type="GO" id="GO:0005886">
    <property type="term" value="C:plasma membrane"/>
    <property type="evidence" value="ECO:0007669"/>
    <property type="project" value="TreeGrafter"/>
</dbReference>
<feature type="transmembrane region" description="Helical" evidence="6">
    <location>
        <begin position="165"/>
        <end position="184"/>
    </location>
</feature>
<dbReference type="InterPro" id="IPR045263">
    <property type="entry name" value="GLUT"/>
</dbReference>
<feature type="transmembrane region" description="Helical" evidence="6">
    <location>
        <begin position="444"/>
        <end position="464"/>
    </location>
</feature>
<evidence type="ECO:0000256" key="4">
    <source>
        <dbReference type="ARBA" id="ARBA00023136"/>
    </source>
</evidence>
<feature type="transmembrane region" description="Helical" evidence="6">
    <location>
        <begin position="131"/>
        <end position="153"/>
    </location>
</feature>
<dbReference type="PANTHER" id="PTHR23503:SF1">
    <property type="entry name" value="MAJOR FACILITATOR SUPERFAMILY (MFS) PROFILE DOMAIN-CONTAINING PROTEIN"/>
    <property type="match status" value="1"/>
</dbReference>
<keyword evidence="5" id="KW-0813">Transport</keyword>
<dbReference type="PROSITE" id="PS50850">
    <property type="entry name" value="MFS"/>
    <property type="match status" value="1"/>
</dbReference>
<comment type="similarity">
    <text evidence="5">Belongs to the major facilitator superfamily. Sugar transporter (TC 2.A.1.1) family.</text>
</comment>
<dbReference type="RefSeq" id="XP_030074639.1">
    <property type="nucleotide sequence ID" value="XM_030218779.1"/>
</dbReference>
<evidence type="ECO:0000313" key="8">
    <source>
        <dbReference type="Proteomes" id="UP000515156"/>
    </source>
</evidence>
<organism evidence="8 9">
    <name type="scientific">Microcaecilia unicolor</name>
    <dbReference type="NCBI Taxonomy" id="1415580"/>
    <lineage>
        <taxon>Eukaryota</taxon>
        <taxon>Metazoa</taxon>
        <taxon>Chordata</taxon>
        <taxon>Craniata</taxon>
        <taxon>Vertebrata</taxon>
        <taxon>Euteleostomi</taxon>
        <taxon>Amphibia</taxon>
        <taxon>Gymnophiona</taxon>
        <taxon>Siphonopidae</taxon>
        <taxon>Microcaecilia</taxon>
    </lineage>
</organism>
<feature type="transmembrane region" description="Helical" evidence="6">
    <location>
        <begin position="318"/>
        <end position="340"/>
    </location>
</feature>
<dbReference type="KEGG" id="muo:115480247"/>
<evidence type="ECO:0000256" key="5">
    <source>
        <dbReference type="RuleBase" id="RU003346"/>
    </source>
</evidence>
<reference evidence="8" key="1">
    <citation type="submission" date="2024-06" db="UniProtKB">
        <authorList>
            <consortium name="RefSeq"/>
        </authorList>
    </citation>
    <scope>NUCLEOTIDE SEQUENCE [LARGE SCALE GENOMIC DNA]</scope>
</reference>
<keyword evidence="4 6" id="KW-0472">Membrane</keyword>
<dbReference type="GO" id="GO:0055056">
    <property type="term" value="F:D-glucose transmembrane transporter activity"/>
    <property type="evidence" value="ECO:0007669"/>
    <property type="project" value="TreeGrafter"/>
</dbReference>
<evidence type="ECO:0000256" key="3">
    <source>
        <dbReference type="ARBA" id="ARBA00022989"/>
    </source>
</evidence>
<dbReference type="InterPro" id="IPR005829">
    <property type="entry name" value="Sugar_transporter_CS"/>
</dbReference>
<evidence type="ECO:0000256" key="2">
    <source>
        <dbReference type="ARBA" id="ARBA00022692"/>
    </source>
</evidence>
<dbReference type="Pfam" id="PF00083">
    <property type="entry name" value="Sugar_tr"/>
    <property type="match status" value="1"/>
</dbReference>
<reference evidence="9" key="2">
    <citation type="submission" date="2025-08" db="UniProtKB">
        <authorList>
            <consortium name="RefSeq"/>
        </authorList>
    </citation>
    <scope>IDENTIFICATION</scope>
</reference>
<keyword evidence="3 6" id="KW-1133">Transmembrane helix</keyword>
<dbReference type="GO" id="GO:0070837">
    <property type="term" value="P:dehydroascorbic acid transport"/>
    <property type="evidence" value="ECO:0007669"/>
    <property type="project" value="TreeGrafter"/>
</dbReference>
<dbReference type="InterPro" id="IPR036259">
    <property type="entry name" value="MFS_trans_sf"/>
</dbReference>
<keyword evidence="2 6" id="KW-0812">Transmembrane</keyword>
<feature type="transmembrane region" description="Helical" evidence="6">
    <location>
        <begin position="73"/>
        <end position="98"/>
    </location>
</feature>
<dbReference type="PROSITE" id="PS00217">
    <property type="entry name" value="SUGAR_TRANSPORT_2"/>
    <property type="match status" value="1"/>
</dbReference>
<accession>A0A6P7ZGD6</accession>
<dbReference type="PRINTS" id="PR00171">
    <property type="entry name" value="SUGRTRNSPORT"/>
</dbReference>
<dbReference type="CDD" id="cd17432">
    <property type="entry name" value="MFS_GLUT_Class2"/>
    <property type="match status" value="1"/>
</dbReference>